<evidence type="ECO:0000313" key="1">
    <source>
        <dbReference type="EMBL" id="ETX13316.1"/>
    </source>
</evidence>
<dbReference type="AlphaFoldDB" id="X7EDQ2"/>
<gene>
    <name evidence="1" type="ORF">OCH239_10765</name>
</gene>
<dbReference type="eggNOG" id="ENOG5033ZKR">
    <property type="taxonomic scope" value="Bacteria"/>
</dbReference>
<dbReference type="InterPro" id="IPR058915">
    <property type="entry name" value="AcrVA2-like"/>
</dbReference>
<dbReference type="OrthoDB" id="7850593at2"/>
<name>X7EDQ2_9RHOB</name>
<dbReference type="Proteomes" id="UP000022447">
    <property type="component" value="Unassembled WGS sequence"/>
</dbReference>
<accession>X7EDQ2</accession>
<proteinExistence type="predicted"/>
<protein>
    <submittedName>
        <fullName evidence="1">Uncharacterized protein</fullName>
    </submittedName>
</protein>
<reference evidence="1 2" key="1">
    <citation type="submission" date="2014-01" db="EMBL/GenBank/DDBJ databases">
        <title>Roseivivax halodurans JCM 10272 Genome Sequencing.</title>
        <authorList>
            <person name="Lai Q."/>
            <person name="Li G."/>
            <person name="Shao Z."/>
        </authorList>
    </citation>
    <scope>NUCLEOTIDE SEQUENCE [LARGE SCALE GENOMIC DNA]</scope>
    <source>
        <strain evidence="1 2">JCM 10272</strain>
    </source>
</reference>
<dbReference type="Pfam" id="PF26125">
    <property type="entry name" value="AcrVA2-like"/>
    <property type="match status" value="1"/>
</dbReference>
<organism evidence="1 2">
    <name type="scientific">Roseivivax halodurans JCM 10272</name>
    <dbReference type="NCBI Taxonomy" id="1449350"/>
    <lineage>
        <taxon>Bacteria</taxon>
        <taxon>Pseudomonadati</taxon>
        <taxon>Pseudomonadota</taxon>
        <taxon>Alphaproteobacteria</taxon>
        <taxon>Rhodobacterales</taxon>
        <taxon>Roseobacteraceae</taxon>
        <taxon>Roseivivax</taxon>
    </lineage>
</organism>
<keyword evidence="2" id="KW-1185">Reference proteome</keyword>
<dbReference type="EMBL" id="JALZ01000029">
    <property type="protein sequence ID" value="ETX13316.1"/>
    <property type="molecule type" value="Genomic_DNA"/>
</dbReference>
<dbReference type="STRING" id="1449350.OCH239_10765"/>
<evidence type="ECO:0000313" key="2">
    <source>
        <dbReference type="Proteomes" id="UP000022447"/>
    </source>
</evidence>
<comment type="caution">
    <text evidence="1">The sequence shown here is derived from an EMBL/GenBank/DDBJ whole genome shotgun (WGS) entry which is preliminary data.</text>
</comment>
<sequence length="279" mass="31190">MLIHDKLMALAEKVRRTPFDFEDFAPAVVESYTSRLEGAQLLLFESSATRALFDIAKSTIRAGIPMETGLVPFDRIYAEISYPGDENRIAAMVERDAAGLSVRLLTLRGSGDLLLDAITTRIPLDGPPLARLDHPEALTDMAASNPKALQDRLETSEHLSMHVFQVLFAFAALRREEKVVREEGEPLYSRQQRRRAVREGRPLPERTVTRIKLGAEGRNHLAAMGDAATASGKRRAHWVRGHLFVARNGELTWRRPHIRGVGEVRNTVRVVECDDVPSP</sequence>
<dbReference type="RefSeq" id="WP_037265279.1">
    <property type="nucleotide sequence ID" value="NZ_JALZ01000029.1"/>
</dbReference>